<proteinExistence type="predicted"/>
<accession>A0ABW1J1J5</accession>
<feature type="compositionally biased region" description="Basic and acidic residues" evidence="1">
    <location>
        <begin position="222"/>
        <end position="233"/>
    </location>
</feature>
<feature type="region of interest" description="Disordered" evidence="1">
    <location>
        <begin position="154"/>
        <end position="387"/>
    </location>
</feature>
<feature type="region of interest" description="Disordered" evidence="1">
    <location>
        <begin position="51"/>
        <end position="95"/>
    </location>
</feature>
<feature type="compositionally biased region" description="Pro residues" evidence="1">
    <location>
        <begin position="54"/>
        <end position="80"/>
    </location>
</feature>
<feature type="compositionally biased region" description="Low complexity" evidence="1">
    <location>
        <begin position="330"/>
        <end position="345"/>
    </location>
</feature>
<evidence type="ECO:0000256" key="1">
    <source>
        <dbReference type="SAM" id="MobiDB-lite"/>
    </source>
</evidence>
<evidence type="ECO:0008006" key="4">
    <source>
        <dbReference type="Google" id="ProtNLM"/>
    </source>
</evidence>
<sequence>MTADGGDRFLSTPRFDVVLRGYDRRQVDEHVARLQRVLARMRVDLDAVRSQPFPAVPPMPADGRPTPPGPGQTRPRPTPRPRFTSPPAAPDKIDDFSDRMQSILQTAEEEAEEIRNRARRSAKAEEEAVRAELAELVRQRDEVLGELTRLRGQLEGLLSSPTTRMPVTAPSGESDTPQPGPRPASGLPDDVAASTDRAVETTTVMRPHSEAPSQVGALFRPSSERSSARRAGEPKTTLGSFRPYPDPAATRDAGREAPGASEQDVEKTTVVKPVPPSSTTGSADPDRADAPGETAGSPAAEKPGSTAGEGHADVGETVAVSAVRPGQRGSGAASSGKNSTSGGSSRMSDAGAEGSGKAIDATSGSTSASTSETTSRGDRSTSGSRSG</sequence>
<reference evidence="3" key="1">
    <citation type="journal article" date="2019" name="Int. J. Syst. Evol. Microbiol.">
        <title>The Global Catalogue of Microorganisms (GCM) 10K type strain sequencing project: providing services to taxonomists for standard genome sequencing and annotation.</title>
        <authorList>
            <consortium name="The Broad Institute Genomics Platform"/>
            <consortium name="The Broad Institute Genome Sequencing Center for Infectious Disease"/>
            <person name="Wu L."/>
            <person name="Ma J."/>
        </authorList>
    </citation>
    <scope>NUCLEOTIDE SEQUENCE [LARGE SCALE GENOMIC DNA]</scope>
    <source>
        <strain evidence="3">CCM 8391</strain>
    </source>
</reference>
<organism evidence="2 3">
    <name type="scientific">Pseudonocardia hispaniensis</name>
    <dbReference type="NCBI Taxonomy" id="904933"/>
    <lineage>
        <taxon>Bacteria</taxon>
        <taxon>Bacillati</taxon>
        <taxon>Actinomycetota</taxon>
        <taxon>Actinomycetes</taxon>
        <taxon>Pseudonocardiales</taxon>
        <taxon>Pseudonocardiaceae</taxon>
        <taxon>Pseudonocardia</taxon>
    </lineage>
</organism>
<feature type="region of interest" description="Disordered" evidence="1">
    <location>
        <begin position="107"/>
        <end position="128"/>
    </location>
</feature>
<protein>
    <recommendedName>
        <fullName evidence="4">DivIVA domain-containing protein</fullName>
    </recommendedName>
</protein>
<dbReference type="Proteomes" id="UP001596302">
    <property type="component" value="Unassembled WGS sequence"/>
</dbReference>
<comment type="caution">
    <text evidence="2">The sequence shown here is derived from an EMBL/GenBank/DDBJ whole genome shotgun (WGS) entry which is preliminary data.</text>
</comment>
<name>A0ABW1J1J5_9PSEU</name>
<evidence type="ECO:0000313" key="2">
    <source>
        <dbReference type="EMBL" id="MFC5994504.1"/>
    </source>
</evidence>
<keyword evidence="3" id="KW-1185">Reference proteome</keyword>
<evidence type="ECO:0000313" key="3">
    <source>
        <dbReference type="Proteomes" id="UP001596302"/>
    </source>
</evidence>
<feature type="compositionally biased region" description="Low complexity" evidence="1">
    <location>
        <begin position="270"/>
        <end position="280"/>
    </location>
</feature>
<gene>
    <name evidence="2" type="ORF">ACFQE5_09810</name>
</gene>
<feature type="compositionally biased region" description="Low complexity" evidence="1">
    <location>
        <begin position="362"/>
        <end position="387"/>
    </location>
</feature>
<dbReference type="RefSeq" id="WP_379584534.1">
    <property type="nucleotide sequence ID" value="NZ_JBHSQW010000023.1"/>
</dbReference>
<feature type="compositionally biased region" description="Polar residues" evidence="1">
    <location>
        <begin position="159"/>
        <end position="177"/>
    </location>
</feature>
<dbReference type="EMBL" id="JBHSQW010000023">
    <property type="protein sequence ID" value="MFC5994504.1"/>
    <property type="molecule type" value="Genomic_DNA"/>
</dbReference>